<evidence type="ECO:0000256" key="12">
    <source>
        <dbReference type="RuleBase" id="RU363101"/>
    </source>
</evidence>
<comment type="caution">
    <text evidence="14">The sequence shown here is derived from an EMBL/GenBank/DDBJ whole genome shotgun (WGS) entry which is preliminary data.</text>
</comment>
<keyword evidence="9 12" id="KW-0201">Cytochrome c-type biogenesis</keyword>
<dbReference type="PANTHER" id="PTHR37531">
    <property type="entry name" value="HEME EXPORTER PROTEIN D"/>
    <property type="match status" value="1"/>
</dbReference>
<evidence type="ECO:0000313" key="15">
    <source>
        <dbReference type="Proteomes" id="UP001237737"/>
    </source>
</evidence>
<gene>
    <name evidence="14" type="ORF">J2T07_000090</name>
</gene>
<evidence type="ECO:0000256" key="2">
    <source>
        <dbReference type="ARBA" id="ARBA00004377"/>
    </source>
</evidence>
<name>A0ABT9SSG4_9GAMM</name>
<keyword evidence="10 12" id="KW-1133">Transmembrane helix</keyword>
<comment type="subcellular location">
    <subcellularLocation>
        <location evidence="2 12">Cell inner membrane</location>
        <topology evidence="2 12">Single-pass membrane protein</topology>
    </subcellularLocation>
</comment>
<evidence type="ECO:0000256" key="13">
    <source>
        <dbReference type="SAM" id="MobiDB-lite"/>
    </source>
</evidence>
<comment type="function">
    <text evidence="1 12">Required for the export of heme to the periplasm for the biogenesis of c-type cytochromes.</text>
</comment>
<dbReference type="Pfam" id="PF04995">
    <property type="entry name" value="CcmD"/>
    <property type="match status" value="1"/>
</dbReference>
<evidence type="ECO:0000256" key="8">
    <source>
        <dbReference type="ARBA" id="ARBA00022692"/>
    </source>
</evidence>
<accession>A0ABT9SSG4</accession>
<organism evidence="14 15">
    <name type="scientific">Luteibacter jiangsuensis</name>
    <dbReference type="NCBI Taxonomy" id="637577"/>
    <lineage>
        <taxon>Bacteria</taxon>
        <taxon>Pseudomonadati</taxon>
        <taxon>Pseudomonadota</taxon>
        <taxon>Gammaproteobacteria</taxon>
        <taxon>Lysobacterales</taxon>
        <taxon>Rhodanobacteraceae</taxon>
        <taxon>Luteibacter</taxon>
    </lineage>
</organism>
<keyword evidence="5 12" id="KW-0813">Transport</keyword>
<reference evidence="14 15" key="1">
    <citation type="submission" date="2023-07" db="EMBL/GenBank/DDBJ databases">
        <title>Sorghum-associated microbial communities from plants grown in Nebraska, USA.</title>
        <authorList>
            <person name="Schachtman D."/>
        </authorList>
    </citation>
    <scope>NUCLEOTIDE SEQUENCE [LARGE SCALE GENOMIC DNA]</scope>
    <source>
        <strain evidence="14 15">CC60</strain>
    </source>
</reference>
<evidence type="ECO:0000256" key="5">
    <source>
        <dbReference type="ARBA" id="ARBA00022448"/>
    </source>
</evidence>
<comment type="similarity">
    <text evidence="3 12">Belongs to the CcmD/CycX/HelD family.</text>
</comment>
<protein>
    <recommendedName>
        <fullName evidence="4 12">Heme exporter protein D</fullName>
    </recommendedName>
</protein>
<feature type="region of interest" description="Disordered" evidence="13">
    <location>
        <begin position="47"/>
        <end position="66"/>
    </location>
</feature>
<proteinExistence type="inferred from homology"/>
<evidence type="ECO:0000256" key="6">
    <source>
        <dbReference type="ARBA" id="ARBA00022475"/>
    </source>
</evidence>
<evidence type="ECO:0000256" key="4">
    <source>
        <dbReference type="ARBA" id="ARBA00016461"/>
    </source>
</evidence>
<keyword evidence="6 12" id="KW-1003">Cell membrane</keyword>
<keyword evidence="8 12" id="KW-0812">Transmembrane</keyword>
<dbReference type="NCBIfam" id="TIGR03141">
    <property type="entry name" value="cytochro_ccmD"/>
    <property type="match status" value="1"/>
</dbReference>
<evidence type="ECO:0000256" key="3">
    <source>
        <dbReference type="ARBA" id="ARBA00008741"/>
    </source>
</evidence>
<sequence>MSHAFAMGDYGFYVWSAVAVFFIVLLIDTLAPLARRRRNLRELRARLARQENRRRPGTPPSNESDA</sequence>
<dbReference type="RefSeq" id="WP_306846465.1">
    <property type="nucleotide sequence ID" value="NZ_JAUSSK010000001.1"/>
</dbReference>
<evidence type="ECO:0000256" key="1">
    <source>
        <dbReference type="ARBA" id="ARBA00002442"/>
    </source>
</evidence>
<dbReference type="Proteomes" id="UP001237737">
    <property type="component" value="Unassembled WGS sequence"/>
</dbReference>
<evidence type="ECO:0000256" key="10">
    <source>
        <dbReference type="ARBA" id="ARBA00022989"/>
    </source>
</evidence>
<dbReference type="InterPro" id="IPR007078">
    <property type="entry name" value="Haem_export_protD_CcmD"/>
</dbReference>
<feature type="transmembrane region" description="Helical" evidence="12">
    <location>
        <begin position="12"/>
        <end position="34"/>
    </location>
</feature>
<evidence type="ECO:0000256" key="9">
    <source>
        <dbReference type="ARBA" id="ARBA00022748"/>
    </source>
</evidence>
<evidence type="ECO:0000256" key="7">
    <source>
        <dbReference type="ARBA" id="ARBA00022519"/>
    </source>
</evidence>
<dbReference type="EMBL" id="JAUSSK010000001">
    <property type="protein sequence ID" value="MDQ0007931.1"/>
    <property type="molecule type" value="Genomic_DNA"/>
</dbReference>
<evidence type="ECO:0000256" key="11">
    <source>
        <dbReference type="ARBA" id="ARBA00023136"/>
    </source>
</evidence>
<evidence type="ECO:0000313" key="14">
    <source>
        <dbReference type="EMBL" id="MDQ0007931.1"/>
    </source>
</evidence>
<dbReference type="InterPro" id="IPR052075">
    <property type="entry name" value="Heme_exporter_D"/>
</dbReference>
<keyword evidence="7 12" id="KW-0997">Cell inner membrane</keyword>
<keyword evidence="15" id="KW-1185">Reference proteome</keyword>
<dbReference type="PANTHER" id="PTHR37531:SF1">
    <property type="entry name" value="HEME EXPORTER PROTEIN D"/>
    <property type="match status" value="1"/>
</dbReference>
<keyword evidence="11 12" id="KW-0472">Membrane</keyword>